<proteinExistence type="predicted"/>
<dbReference type="AlphaFoldDB" id="A0A1I3U5G4"/>
<dbReference type="EMBL" id="FOSH01000001">
    <property type="protein sequence ID" value="SFJ77096.1"/>
    <property type="molecule type" value="Genomic_DNA"/>
</dbReference>
<protein>
    <submittedName>
        <fullName evidence="1">Uncharacterized protein</fullName>
    </submittedName>
</protein>
<dbReference type="RefSeq" id="WP_091711271.1">
    <property type="nucleotide sequence ID" value="NZ_FOSH01000001.1"/>
</dbReference>
<evidence type="ECO:0000313" key="1">
    <source>
        <dbReference type="EMBL" id="SFJ77096.1"/>
    </source>
</evidence>
<dbReference type="OrthoDB" id="6638015at2"/>
<keyword evidence="2" id="KW-1185">Reference proteome</keyword>
<dbReference type="Proteomes" id="UP000198924">
    <property type="component" value="Unassembled WGS sequence"/>
</dbReference>
<name>A0A1I3U5G4_9GAMM</name>
<evidence type="ECO:0000313" key="2">
    <source>
        <dbReference type="Proteomes" id="UP000198924"/>
    </source>
</evidence>
<organism evidence="1 2">
    <name type="scientific">Methylophaga sulfidovorans</name>
    <dbReference type="NCBI Taxonomy" id="45496"/>
    <lineage>
        <taxon>Bacteria</taxon>
        <taxon>Pseudomonadati</taxon>
        <taxon>Pseudomonadota</taxon>
        <taxon>Gammaproteobacteria</taxon>
        <taxon>Thiotrichales</taxon>
        <taxon>Piscirickettsiaceae</taxon>
        <taxon>Methylophaga</taxon>
    </lineage>
</organism>
<sequence>MQSQILATNLQIEANTRETASNTKRTAENTGALTNLVKRETSDDPRKELGNLGWSWSQESFYDAVATDNDVVVNLFLQGGMRLTSHGYYEYGLNTLIATGAAHGQLVKLLEGQFIDKKIINLTASYAMMSNNRKVYLIAEKLLATVPDGVIPNGLSLNPLTVAIWTGSPKISNLLKEYGATTEPYCAVVEYKTDRCLINIDPLVEAEKYGITND</sequence>
<reference evidence="2" key="1">
    <citation type="submission" date="2016-10" db="EMBL/GenBank/DDBJ databases">
        <authorList>
            <person name="Varghese N."/>
            <person name="Submissions S."/>
        </authorList>
    </citation>
    <scope>NUCLEOTIDE SEQUENCE [LARGE SCALE GENOMIC DNA]</scope>
    <source>
        <strain evidence="2">DSM 11578</strain>
    </source>
</reference>
<gene>
    <name evidence="1" type="ORF">SAMN04488079_101145</name>
</gene>
<accession>A0A1I3U5G4</accession>